<dbReference type="InterPro" id="IPR050194">
    <property type="entry name" value="Glycosyltransferase_grp1"/>
</dbReference>
<proteinExistence type="predicted"/>
<dbReference type="InterPro" id="IPR028098">
    <property type="entry name" value="Glyco_trans_4-like_N"/>
</dbReference>
<dbReference type="Proteomes" id="UP000017048">
    <property type="component" value="Unassembled WGS sequence"/>
</dbReference>
<dbReference type="GO" id="GO:1901137">
    <property type="term" value="P:carbohydrate derivative biosynthetic process"/>
    <property type="evidence" value="ECO:0007669"/>
    <property type="project" value="UniProtKB-ARBA"/>
</dbReference>
<keyword evidence="1" id="KW-0328">Glycosyltransferase</keyword>
<evidence type="ECO:0000256" key="2">
    <source>
        <dbReference type="ARBA" id="ARBA00022679"/>
    </source>
</evidence>
<evidence type="ECO:0000256" key="1">
    <source>
        <dbReference type="ARBA" id="ARBA00022676"/>
    </source>
</evidence>
<dbReference type="Pfam" id="PF13439">
    <property type="entry name" value="Glyco_transf_4"/>
    <property type="match status" value="1"/>
</dbReference>
<dbReference type="Gene3D" id="3.40.50.2000">
    <property type="entry name" value="Glycogen Phosphorylase B"/>
    <property type="match status" value="2"/>
</dbReference>
<protein>
    <submittedName>
        <fullName evidence="4">1,2-diacylglycerol 3-glucosyltransferase</fullName>
    </submittedName>
</protein>
<comment type="caution">
    <text evidence="4">The sequence shown here is derived from an EMBL/GenBank/DDBJ whole genome shotgun (WGS) entry which is preliminary data.</text>
</comment>
<dbReference type="GeneID" id="91517020"/>
<dbReference type="SUPFAM" id="SSF53756">
    <property type="entry name" value="UDP-Glycosyltransferase/glycogen phosphorylase"/>
    <property type="match status" value="1"/>
</dbReference>
<feature type="domain" description="Glycosyltransferase subfamily 4-like N-terminal" evidence="3">
    <location>
        <begin position="15"/>
        <end position="210"/>
    </location>
</feature>
<dbReference type="PANTHER" id="PTHR45947">
    <property type="entry name" value="SULFOQUINOVOSYL TRANSFERASE SQD2"/>
    <property type="match status" value="1"/>
</dbReference>
<dbReference type="RefSeq" id="WP_019049092.1">
    <property type="nucleotide sequence ID" value="NZ_BAFO02000030.1"/>
</dbReference>
<dbReference type="Pfam" id="PF13692">
    <property type="entry name" value="Glyco_trans_1_4"/>
    <property type="match status" value="1"/>
</dbReference>
<dbReference type="GO" id="GO:1903509">
    <property type="term" value="P:liposaccharide metabolic process"/>
    <property type="evidence" value="ECO:0007669"/>
    <property type="project" value="UniProtKB-ARBA"/>
</dbReference>
<keyword evidence="5" id="KW-1185">Reference proteome</keyword>
<evidence type="ECO:0000259" key="3">
    <source>
        <dbReference type="Pfam" id="PF13439"/>
    </source>
</evidence>
<keyword evidence="2" id="KW-0808">Transferase</keyword>
<name>U5EJG0_NOCAS</name>
<reference evidence="4 5" key="1">
    <citation type="journal article" date="2014" name="BMC Genomics">
        <title>Genome based analysis of type-I polyketide synthase and nonribosomal peptide synthetase gene clusters in seven strains of five representative Nocardia species.</title>
        <authorList>
            <person name="Komaki H."/>
            <person name="Ichikawa N."/>
            <person name="Hosoyama A."/>
            <person name="Takahashi-Nakaguchi A."/>
            <person name="Matsuzawa T."/>
            <person name="Suzuki K."/>
            <person name="Fujita N."/>
            <person name="Gonoi T."/>
        </authorList>
    </citation>
    <scope>NUCLEOTIDE SEQUENCE [LARGE SCALE GENOMIC DNA]</scope>
    <source>
        <strain evidence="4 5">NBRC 15531</strain>
    </source>
</reference>
<evidence type="ECO:0000313" key="4">
    <source>
        <dbReference type="EMBL" id="GAD85259.1"/>
    </source>
</evidence>
<dbReference type="GO" id="GO:0016757">
    <property type="term" value="F:glycosyltransferase activity"/>
    <property type="evidence" value="ECO:0007669"/>
    <property type="project" value="UniProtKB-KW"/>
</dbReference>
<dbReference type="AlphaFoldDB" id="U5EJG0"/>
<dbReference type="OrthoDB" id="4562574at2"/>
<organism evidence="4 5">
    <name type="scientific">Nocardia asteroides NBRC 15531</name>
    <dbReference type="NCBI Taxonomy" id="1110697"/>
    <lineage>
        <taxon>Bacteria</taxon>
        <taxon>Bacillati</taxon>
        <taxon>Actinomycetota</taxon>
        <taxon>Actinomycetes</taxon>
        <taxon>Mycobacteriales</taxon>
        <taxon>Nocardiaceae</taxon>
        <taxon>Nocardia</taxon>
    </lineage>
</organism>
<dbReference type="STRING" id="1824.SAMN05444423_105422"/>
<dbReference type="eggNOG" id="COG0438">
    <property type="taxonomic scope" value="Bacteria"/>
</dbReference>
<evidence type="ECO:0000313" key="5">
    <source>
        <dbReference type="Proteomes" id="UP000017048"/>
    </source>
</evidence>
<sequence length="400" mass="42796">MHIALFTDFHPDTLGGVQTALRALRDGLRGRGHRVTVFTAPAPDPAAHDPDTVVLRTVPLTMNNGLPVVLPTRANQRLIDAALAERGPLDVVHALTTYGGGIAGARAGRRHGVPVVQSMQSRDDAMIENYAPSPYAAALTMRLMHGWFVPLRAQPRYAGDSRTARLAWRPLIAQAQAADRVVVPTAHFARRLAERGVDRPITVVSNGIDDALLDGPAPGAERPVDGPLRALWCGRLSPEKRPLEAIEIIRQVPDCTLDLYGGGPLADRVRAAADLAGNVRLHGQVDQATCLAAMREHDLLLLTSDCDTQGMVLLEAVATGLPIVYCDPELAETIPAAGGVRTGDRSVTAFADAVTALAKDRSPLVAMRTALAAHADEPRQSRHLDALLGVYSDAARRQKK</sequence>
<gene>
    <name evidence="4" type="primary">mgs</name>
    <name evidence="4" type="ORF">NCAST_30_00290</name>
</gene>
<dbReference type="PANTHER" id="PTHR45947:SF3">
    <property type="entry name" value="SULFOQUINOVOSYL TRANSFERASE SQD2"/>
    <property type="match status" value="1"/>
</dbReference>
<dbReference type="EMBL" id="BAFO02000030">
    <property type="protein sequence ID" value="GAD85259.1"/>
    <property type="molecule type" value="Genomic_DNA"/>
</dbReference>
<accession>U5EJG0</accession>